<feature type="transmembrane region" description="Helical" evidence="7">
    <location>
        <begin position="365"/>
        <end position="385"/>
    </location>
</feature>
<keyword evidence="5 7" id="KW-0472">Membrane</keyword>
<name>A0A8J4AAK0_9ACTN</name>
<dbReference type="PANTHER" id="PTHR23513:SF11">
    <property type="entry name" value="STAPHYLOFERRIN A TRANSPORTER"/>
    <property type="match status" value="1"/>
</dbReference>
<feature type="transmembrane region" description="Helical" evidence="7">
    <location>
        <begin position="98"/>
        <end position="118"/>
    </location>
</feature>
<keyword evidence="2" id="KW-1003">Cell membrane</keyword>
<proteinExistence type="predicted"/>
<organism evidence="9 10">
    <name type="scientific">Actinocatenispora comari</name>
    <dbReference type="NCBI Taxonomy" id="2807577"/>
    <lineage>
        <taxon>Bacteria</taxon>
        <taxon>Bacillati</taxon>
        <taxon>Actinomycetota</taxon>
        <taxon>Actinomycetes</taxon>
        <taxon>Micromonosporales</taxon>
        <taxon>Micromonosporaceae</taxon>
        <taxon>Actinocatenispora</taxon>
    </lineage>
</organism>
<comment type="caution">
    <text evidence="9">The sequence shown here is derived from an EMBL/GenBank/DDBJ whole genome shotgun (WGS) entry which is preliminary data.</text>
</comment>
<protein>
    <recommendedName>
        <fullName evidence="8">Major facilitator superfamily (MFS) profile domain-containing protein</fullName>
    </recommendedName>
</protein>
<feature type="region of interest" description="Disordered" evidence="6">
    <location>
        <begin position="188"/>
        <end position="252"/>
    </location>
</feature>
<feature type="transmembrane region" description="Helical" evidence="7">
    <location>
        <begin position="43"/>
        <end position="64"/>
    </location>
</feature>
<feature type="compositionally biased region" description="Low complexity" evidence="6">
    <location>
        <begin position="235"/>
        <end position="252"/>
    </location>
</feature>
<feature type="transmembrane region" description="Helical" evidence="7">
    <location>
        <begin position="165"/>
        <end position="183"/>
    </location>
</feature>
<dbReference type="RefSeq" id="WP_207123764.1">
    <property type="nucleotide sequence ID" value="NZ_BOPO01000019.1"/>
</dbReference>
<evidence type="ECO:0000256" key="5">
    <source>
        <dbReference type="ARBA" id="ARBA00023136"/>
    </source>
</evidence>
<dbReference type="AlphaFoldDB" id="A0A8J4AAK0"/>
<evidence type="ECO:0000256" key="6">
    <source>
        <dbReference type="SAM" id="MobiDB-lite"/>
    </source>
</evidence>
<dbReference type="InterPro" id="IPR036259">
    <property type="entry name" value="MFS_trans_sf"/>
</dbReference>
<dbReference type="GO" id="GO:0022857">
    <property type="term" value="F:transmembrane transporter activity"/>
    <property type="evidence" value="ECO:0007669"/>
    <property type="project" value="InterPro"/>
</dbReference>
<dbReference type="EMBL" id="BOPO01000019">
    <property type="protein sequence ID" value="GIL26142.1"/>
    <property type="molecule type" value="Genomic_DNA"/>
</dbReference>
<feature type="compositionally biased region" description="Polar residues" evidence="6">
    <location>
        <begin position="219"/>
        <end position="228"/>
    </location>
</feature>
<gene>
    <name evidence="9" type="ORF">NUM_13960</name>
</gene>
<keyword evidence="3 7" id="KW-0812">Transmembrane</keyword>
<dbReference type="InterPro" id="IPR011701">
    <property type="entry name" value="MFS"/>
</dbReference>
<dbReference type="SUPFAM" id="SSF103473">
    <property type="entry name" value="MFS general substrate transporter"/>
    <property type="match status" value="1"/>
</dbReference>
<dbReference type="PROSITE" id="PS50850">
    <property type="entry name" value="MFS"/>
    <property type="match status" value="1"/>
</dbReference>
<comment type="subcellular location">
    <subcellularLocation>
        <location evidence="1">Cell membrane</location>
        <topology evidence="1">Multi-pass membrane protein</topology>
    </subcellularLocation>
</comment>
<feature type="transmembrane region" description="Helical" evidence="7">
    <location>
        <begin position="139"/>
        <end position="159"/>
    </location>
</feature>
<dbReference type="Gene3D" id="1.20.1250.20">
    <property type="entry name" value="MFS general substrate transporter like domains"/>
    <property type="match status" value="2"/>
</dbReference>
<feature type="transmembrane region" description="Helical" evidence="7">
    <location>
        <begin position="510"/>
        <end position="529"/>
    </location>
</feature>
<evidence type="ECO:0000313" key="10">
    <source>
        <dbReference type="Proteomes" id="UP000614996"/>
    </source>
</evidence>
<sequence length="536" mass="51126">MRSRYGLARYLAGATAARAGDEASAPALVLLGLAATGSTRSAGLVLGALTAATAVGGPVLGAVLDRARRPPRFLAGCLLGYALGLALLTVVLARAALWPAVLVAVAAGAFGPALSAGWSSRLATVVPSAAIRRGYAADSASFAVSALAGPALAGVLAAALHPTHAVLAAALLLVAAVPFALGLPSGPPAPSDRAAAPRPTTVPPAGPTPAPAWPNTATVGANPNTATAPTRPDVGASPARPDPASASARADAGAGYAGAESRAASAGVESKAAAEAVGPAAAFAAGAASVPARSGAAPVRAEPGAASVPAQEGVVATAASPDAGSVTAEPVRGAAPGASLGTMLRRGARAVLADRALRTATLVSALSYLGIGAATVALPVLGAALTGRAGAGALLLSVTAGGALLSTAALARWPVRIGAPAQVVAATATMGTGLAVLACAPSWPFALVGAAVVGVGDGPQLSALLEIRHRAAGPELRTQVFAAGVSIKQAGYAVGAASAGLIATSSARPALVLAVLAQLAALAVATLPANRRGSIS</sequence>
<feature type="transmembrane region" description="Helical" evidence="7">
    <location>
        <begin position="73"/>
        <end position="92"/>
    </location>
</feature>
<dbReference type="Proteomes" id="UP000614996">
    <property type="component" value="Unassembled WGS sequence"/>
</dbReference>
<dbReference type="PANTHER" id="PTHR23513">
    <property type="entry name" value="INTEGRAL MEMBRANE EFFLUX PROTEIN-RELATED"/>
    <property type="match status" value="1"/>
</dbReference>
<evidence type="ECO:0000256" key="3">
    <source>
        <dbReference type="ARBA" id="ARBA00022692"/>
    </source>
</evidence>
<dbReference type="GO" id="GO:0005886">
    <property type="term" value="C:plasma membrane"/>
    <property type="evidence" value="ECO:0007669"/>
    <property type="project" value="UniProtKB-SubCell"/>
</dbReference>
<dbReference type="InterPro" id="IPR020846">
    <property type="entry name" value="MFS_dom"/>
</dbReference>
<evidence type="ECO:0000256" key="4">
    <source>
        <dbReference type="ARBA" id="ARBA00022989"/>
    </source>
</evidence>
<accession>A0A8J4AAK0</accession>
<feature type="transmembrane region" description="Helical" evidence="7">
    <location>
        <begin position="391"/>
        <end position="411"/>
    </location>
</feature>
<keyword evidence="10" id="KW-1185">Reference proteome</keyword>
<dbReference type="Pfam" id="PF07690">
    <property type="entry name" value="MFS_1"/>
    <property type="match status" value="1"/>
</dbReference>
<evidence type="ECO:0000256" key="1">
    <source>
        <dbReference type="ARBA" id="ARBA00004651"/>
    </source>
</evidence>
<evidence type="ECO:0000313" key="9">
    <source>
        <dbReference type="EMBL" id="GIL26142.1"/>
    </source>
</evidence>
<keyword evidence="4 7" id="KW-1133">Transmembrane helix</keyword>
<evidence type="ECO:0000259" key="8">
    <source>
        <dbReference type="PROSITE" id="PS50850"/>
    </source>
</evidence>
<feature type="compositionally biased region" description="Pro residues" evidence="6">
    <location>
        <begin position="200"/>
        <end position="212"/>
    </location>
</feature>
<evidence type="ECO:0000256" key="2">
    <source>
        <dbReference type="ARBA" id="ARBA00022475"/>
    </source>
</evidence>
<reference evidence="10" key="1">
    <citation type="journal article" date="2021" name="Int. J. Syst. Evol. Microbiol.">
        <title>Actinocatenispora comari sp. nov., an endophytic actinomycete isolated from aerial parts of Comarum salesowianum.</title>
        <authorList>
            <person name="Oyunbileg N."/>
            <person name="Iizaka Y."/>
            <person name="Hamada M."/>
            <person name="Davaapurev B.O."/>
            <person name="Fukumoto A."/>
            <person name="Tsetseg B."/>
            <person name="Kato F."/>
            <person name="Tamura T."/>
            <person name="Batkhuu J."/>
            <person name="Anzai Y."/>
        </authorList>
    </citation>
    <scope>NUCLEOTIDE SEQUENCE [LARGE SCALE GENOMIC DNA]</scope>
    <source>
        <strain evidence="10">NUM-2625</strain>
    </source>
</reference>
<evidence type="ECO:0000256" key="7">
    <source>
        <dbReference type="SAM" id="Phobius"/>
    </source>
</evidence>
<feature type="domain" description="Major facilitator superfamily (MFS) profile" evidence="8">
    <location>
        <begin position="356"/>
        <end position="536"/>
    </location>
</feature>